<dbReference type="SUPFAM" id="SSF52833">
    <property type="entry name" value="Thioredoxin-like"/>
    <property type="match status" value="1"/>
</dbReference>
<dbReference type="InterPro" id="IPR036249">
    <property type="entry name" value="Thioredoxin-like_sf"/>
</dbReference>
<dbReference type="AlphaFoldDB" id="A0A1H2WHB9"/>
<dbReference type="Gene3D" id="3.40.30.10">
    <property type="entry name" value="Glutaredoxin"/>
    <property type="match status" value="1"/>
</dbReference>
<evidence type="ECO:0000313" key="1">
    <source>
        <dbReference type="EMBL" id="SDW79908.1"/>
    </source>
</evidence>
<evidence type="ECO:0008006" key="3">
    <source>
        <dbReference type="Google" id="ProtNLM"/>
    </source>
</evidence>
<dbReference type="RefSeq" id="WP_090120951.1">
    <property type="nucleotide sequence ID" value="NZ_FNNJ01000002.1"/>
</dbReference>
<dbReference type="EMBL" id="FNNJ01000002">
    <property type="protein sequence ID" value="SDW79908.1"/>
    <property type="molecule type" value="Genomic_DNA"/>
</dbReference>
<dbReference type="PROSITE" id="PS51257">
    <property type="entry name" value="PROKAR_LIPOPROTEIN"/>
    <property type="match status" value="1"/>
</dbReference>
<dbReference type="STRING" id="762486.SAMN05444411_102199"/>
<keyword evidence="2" id="KW-1185">Reference proteome</keyword>
<sequence length="461" mass="53659">MRYILSIIILALTISCNSTKNGNSTIYFGGEVVNPKSNYVLLLKDDIVIDSLNLDKNNRFINKYNSLEEGLYTFKHGIEFQYIYLEPKDSILIRLNTWDFDESLVFSGNGSSKNEFLINLFLQNEKEEKAMYRYFNLNEQKFESKLDSLTNERISIYNNFAQNLPNELSDGFKKLTNSAIHFPIYRLKEVYPYYNKKANNLAKFPTVSSNFYKFRKDIDLDESDLVSFYPYQNYVVSYMYNLSHQLKEKDSTQNNITINLLNAIIDNVEIEDFKNTLLKKVVVNDFLKSESTCSINEKTLELFLDNCTNRQAVNQVKNLVNDSKKVRNNAPLENFKVASITKDSININDIIKKKNTVIYFWSTEFMSSEYLTNRIQFLEKKYPSILFIGISMQNSLEEISNDPNFKKLDTSKQFILTKNSIANTFLTSKYPRTIIIDNKGIVKNGFTYLDSRKLGSELNKL</sequence>
<reference evidence="1 2" key="1">
    <citation type="submission" date="2016-10" db="EMBL/GenBank/DDBJ databases">
        <authorList>
            <person name="de Groot N.N."/>
        </authorList>
    </citation>
    <scope>NUCLEOTIDE SEQUENCE [LARGE SCALE GENOMIC DNA]</scope>
    <source>
        <strain evidence="1 2">DSM 24956</strain>
    </source>
</reference>
<gene>
    <name evidence="1" type="ORF">SAMN05444411_102199</name>
</gene>
<organism evidence="1 2">
    <name type="scientific">Lutibacter oricola</name>
    <dbReference type="NCBI Taxonomy" id="762486"/>
    <lineage>
        <taxon>Bacteria</taxon>
        <taxon>Pseudomonadati</taxon>
        <taxon>Bacteroidota</taxon>
        <taxon>Flavobacteriia</taxon>
        <taxon>Flavobacteriales</taxon>
        <taxon>Flavobacteriaceae</taxon>
        <taxon>Lutibacter</taxon>
    </lineage>
</organism>
<dbReference type="OrthoDB" id="1146847at2"/>
<accession>A0A1H2WHB9</accession>
<evidence type="ECO:0000313" key="2">
    <source>
        <dbReference type="Proteomes" id="UP000199595"/>
    </source>
</evidence>
<name>A0A1H2WHB9_9FLAO</name>
<protein>
    <recommendedName>
        <fullName evidence="3">Thioredoxin domain-containing protein</fullName>
    </recommendedName>
</protein>
<proteinExistence type="predicted"/>
<dbReference type="Proteomes" id="UP000199595">
    <property type="component" value="Unassembled WGS sequence"/>
</dbReference>